<dbReference type="GO" id="GO:0031207">
    <property type="term" value="C:Sec62/Sec63 complex"/>
    <property type="evidence" value="ECO:0007669"/>
    <property type="project" value="TreeGrafter"/>
</dbReference>
<reference evidence="11 12" key="2">
    <citation type="journal article" date="2013" name="PLoS ONE">
        <title>Whole genome mapping and re-organization of the nuclear and mitochondrial genomes of Babesia microti isolates.</title>
        <authorList>
            <person name="Cornillot E."/>
            <person name="Dassouli A."/>
            <person name="Garg A."/>
            <person name="Pachikara N."/>
            <person name="Randazzo S."/>
            <person name="Depoix D."/>
            <person name="Carcy B."/>
            <person name="Delbecq S."/>
            <person name="Frutos R."/>
            <person name="Silva J.C."/>
            <person name="Sutton R."/>
            <person name="Krause P.J."/>
            <person name="Mamoun C.B."/>
        </authorList>
    </citation>
    <scope>NUCLEOTIDE SEQUENCE [LARGE SCALE GENOMIC DNA]</scope>
    <source>
        <strain evidence="11 12">RI</strain>
    </source>
</reference>
<dbReference type="VEuPathDB" id="PiroplasmaDB:BMR1_01G03135"/>
<dbReference type="InterPro" id="IPR001623">
    <property type="entry name" value="DnaJ_domain"/>
</dbReference>
<dbReference type="SMART" id="SM00271">
    <property type="entry name" value="DnaJ"/>
    <property type="match status" value="1"/>
</dbReference>
<keyword evidence="5" id="KW-0653">Protein transport</keyword>
<keyword evidence="3 9" id="KW-0812">Transmembrane</keyword>
<dbReference type="PRINTS" id="PR00625">
    <property type="entry name" value="JDOMAIN"/>
</dbReference>
<evidence type="ECO:0000256" key="7">
    <source>
        <dbReference type="ARBA" id="ARBA00023136"/>
    </source>
</evidence>
<evidence type="ECO:0000256" key="1">
    <source>
        <dbReference type="ARBA" id="ARBA00004477"/>
    </source>
</evidence>
<dbReference type="PANTHER" id="PTHR24075:SF0">
    <property type="entry name" value="TRANSLOCATION PROTEIN SEC63 HOMOLOG"/>
    <property type="match status" value="1"/>
</dbReference>
<feature type="domain" description="J" evidence="10">
    <location>
        <begin position="132"/>
        <end position="197"/>
    </location>
</feature>
<dbReference type="InterPro" id="IPR004179">
    <property type="entry name" value="Sec63-dom"/>
</dbReference>
<dbReference type="Gene3D" id="2.60.40.150">
    <property type="entry name" value="C2 domain"/>
    <property type="match status" value="1"/>
</dbReference>
<dbReference type="InterPro" id="IPR035892">
    <property type="entry name" value="C2_domain_sf"/>
</dbReference>
<dbReference type="KEGG" id="bmic:BMR1_01G03135"/>
<dbReference type="GO" id="GO:0008320">
    <property type="term" value="F:protein transmembrane transporter activity"/>
    <property type="evidence" value="ECO:0007669"/>
    <property type="project" value="TreeGrafter"/>
</dbReference>
<keyword evidence="2" id="KW-0813">Transport</keyword>
<dbReference type="AlphaFoldDB" id="A0A1N6LX43"/>
<evidence type="ECO:0000256" key="3">
    <source>
        <dbReference type="ARBA" id="ARBA00022692"/>
    </source>
</evidence>
<organism evidence="11 12">
    <name type="scientific">Babesia microti (strain RI)</name>
    <dbReference type="NCBI Taxonomy" id="1133968"/>
    <lineage>
        <taxon>Eukaryota</taxon>
        <taxon>Sar</taxon>
        <taxon>Alveolata</taxon>
        <taxon>Apicomplexa</taxon>
        <taxon>Aconoidasida</taxon>
        <taxon>Piroplasmida</taxon>
        <taxon>Babesiidae</taxon>
        <taxon>Babesia</taxon>
    </lineage>
</organism>
<dbReference type="EMBL" id="FO082871">
    <property type="protein sequence ID" value="SIO73449.1"/>
    <property type="molecule type" value="Genomic_DNA"/>
</dbReference>
<keyword evidence="6 9" id="KW-1133">Transmembrane helix</keyword>
<dbReference type="GeneID" id="24423702"/>
<dbReference type="InterPro" id="IPR036869">
    <property type="entry name" value="J_dom_sf"/>
</dbReference>
<dbReference type="OrthoDB" id="1734229at2759"/>
<dbReference type="InterPro" id="IPR014756">
    <property type="entry name" value="Ig_E-set"/>
</dbReference>
<feature type="transmembrane region" description="Helical" evidence="9">
    <location>
        <begin position="26"/>
        <end position="46"/>
    </location>
</feature>
<dbReference type="FunFam" id="1.10.287.110:FF:000077">
    <property type="entry name" value="Translocation protein SEC63"/>
    <property type="match status" value="1"/>
</dbReference>
<feature type="transmembrane region" description="Helical" evidence="9">
    <location>
        <begin position="101"/>
        <end position="119"/>
    </location>
</feature>
<name>A0A1N6LX43_BABMR</name>
<reference evidence="11 12" key="3">
    <citation type="journal article" date="2016" name="Sci. Rep.">
        <title>Genome-wide diversity and gene expression profiling of Babesia microti isolates identify polymorphic genes that mediate host-pathogen interactions.</title>
        <authorList>
            <person name="Silva J.C."/>
            <person name="Cornillot E."/>
            <person name="McCracken C."/>
            <person name="Usmani-Brown S."/>
            <person name="Dwivedi A."/>
            <person name="Ifeonu O.O."/>
            <person name="Crabtree J."/>
            <person name="Gotia H.T."/>
            <person name="Virji A.Z."/>
            <person name="Reynes C."/>
            <person name="Colinge J."/>
            <person name="Kumar V."/>
            <person name="Lawres L."/>
            <person name="Pazzi J.E."/>
            <person name="Pablo J.V."/>
            <person name="Hung C."/>
            <person name="Brancato J."/>
            <person name="Kumari P."/>
            <person name="Orvis J."/>
            <person name="Tretina K."/>
            <person name="Chibucos M."/>
            <person name="Ott S."/>
            <person name="Sadzewicz L."/>
            <person name="Sengamalay N."/>
            <person name="Shetty A.C."/>
            <person name="Su Q."/>
            <person name="Tallon L."/>
            <person name="Fraser C.M."/>
            <person name="Frutos R."/>
            <person name="Molina D.M."/>
            <person name="Krause P.J."/>
            <person name="Ben Mamoun C."/>
        </authorList>
    </citation>
    <scope>NUCLEOTIDE SEQUENCE [LARGE SCALE GENOMIC DNA]</scope>
    <source>
        <strain evidence="11 12">RI</strain>
    </source>
</reference>
<sequence length="637" mass="73140">MSQFKDTFTRGKSKETLLSYDNSASLIFSSALLAFILVPCTLHFIYKFFFPDINSCSSSLRVLSDIDLDGYKVCGCESCVKQRLKRKDERASIWKRIDSSFINRVSFYIMLWTILYALVKNISDTSNIKAFDPFEILDIPHNGTINQIKKAYRHKSMKFHPDRNPNDPDAAAHFILITKAYQALTDEVSRHNYQKYGNPDGPGIMKVGIGLPKFLVDEDNQILILSLFFLILLVLLPSLFFYFYQKHCKYASNGVLVETLHIITHIMNSSSRTKNMPDVLAQVKEFDELCLSDDDAPVLKNIVNYLVECKTKRTGFRSPLCVKNHIILLAHMNRLHSFMNPNLMNNLKEILKYSMLITHTMIEFALSQNWFLTAKSVLEFRRNIIQCLGSSDNDLLQIPHFGESIIKHVVRGKNAAHNMEEFIQQPSCIRKGMNDLSAAQINDINSYLDHFPRIEFSATAFVEGEDLIVAGDILTVKVKMNRLNLSNLNDKAGPVHAPLFPWVKFEEWWVFVTYKDEDRILTYTTFVSQEKLLEERLTFILDRHGKVSIEIHAFCDSYYGADQSIVVSFEVKQSEEVELHPRIHPEDIELDDVPTTLESLIGEFAKSESSDAEECFDDDNIYVKRPISDTYDDEGSD</sequence>
<dbReference type="SUPFAM" id="SSF158702">
    <property type="entry name" value="Sec63 N-terminal domain-like"/>
    <property type="match status" value="1"/>
</dbReference>
<dbReference type="GO" id="GO:0006614">
    <property type="term" value="P:SRP-dependent cotranslational protein targeting to membrane"/>
    <property type="evidence" value="ECO:0007669"/>
    <property type="project" value="TreeGrafter"/>
</dbReference>
<dbReference type="Pfam" id="PF00226">
    <property type="entry name" value="DnaJ"/>
    <property type="match status" value="1"/>
</dbReference>
<dbReference type="PROSITE" id="PS50076">
    <property type="entry name" value="DNAJ_2"/>
    <property type="match status" value="1"/>
</dbReference>
<dbReference type="SUPFAM" id="SSF46565">
    <property type="entry name" value="Chaperone J-domain"/>
    <property type="match status" value="1"/>
</dbReference>
<accession>A0A1N6LX43</accession>
<evidence type="ECO:0000313" key="11">
    <source>
        <dbReference type="EMBL" id="SIO73449.1"/>
    </source>
</evidence>
<comment type="subcellular location">
    <subcellularLocation>
        <location evidence="1">Endoplasmic reticulum membrane</location>
        <topology evidence="1">Multi-pass membrane protein</topology>
    </subcellularLocation>
</comment>
<evidence type="ECO:0000256" key="2">
    <source>
        <dbReference type="ARBA" id="ARBA00022448"/>
    </source>
</evidence>
<feature type="transmembrane region" description="Helical" evidence="9">
    <location>
        <begin position="222"/>
        <end position="244"/>
    </location>
</feature>
<evidence type="ECO:0000256" key="5">
    <source>
        <dbReference type="ARBA" id="ARBA00022927"/>
    </source>
</evidence>
<proteinExistence type="predicted"/>
<evidence type="ECO:0000259" key="10">
    <source>
        <dbReference type="PROSITE" id="PS50076"/>
    </source>
</evidence>
<dbReference type="CDD" id="cd06257">
    <property type="entry name" value="DnaJ"/>
    <property type="match status" value="1"/>
</dbReference>
<dbReference type="RefSeq" id="XP_021337546.1">
    <property type="nucleotide sequence ID" value="XM_021482962.1"/>
</dbReference>
<evidence type="ECO:0000313" key="12">
    <source>
        <dbReference type="Proteomes" id="UP000002899"/>
    </source>
</evidence>
<dbReference type="Gene3D" id="1.10.3380.10">
    <property type="entry name" value="Sec63 N-terminal domain-like domain"/>
    <property type="match status" value="1"/>
</dbReference>
<keyword evidence="12" id="KW-1185">Reference proteome</keyword>
<dbReference type="Proteomes" id="UP000002899">
    <property type="component" value="Chromosome I"/>
</dbReference>
<dbReference type="PROSITE" id="PS00636">
    <property type="entry name" value="DNAJ_1"/>
    <property type="match status" value="1"/>
</dbReference>
<keyword evidence="8" id="KW-0143">Chaperone</keyword>
<keyword evidence="4" id="KW-0256">Endoplasmic reticulum</keyword>
<evidence type="ECO:0000256" key="8">
    <source>
        <dbReference type="ARBA" id="ARBA00023186"/>
    </source>
</evidence>
<protein>
    <submittedName>
        <fullName evidence="11">Translocation protein SEC63</fullName>
    </submittedName>
</protein>
<reference evidence="11 12" key="1">
    <citation type="journal article" date="2012" name="Nucleic Acids Res.">
        <title>Sequencing of the smallest Apicomplexan genome from the human pathogen Babesia microti.</title>
        <authorList>
            <person name="Cornillot E."/>
            <person name="Hadj-Kaddour K."/>
            <person name="Dassouli A."/>
            <person name="Noel B."/>
            <person name="Ranwez V."/>
            <person name="Vacherie B."/>
            <person name="Augagneur Y."/>
            <person name="Bres V."/>
            <person name="Duclos A."/>
            <person name="Randazzo S."/>
            <person name="Carcy B."/>
            <person name="Debierre-Grockiego F."/>
            <person name="Delbecq S."/>
            <person name="Moubri-Menage K."/>
            <person name="Shams-Eldin H."/>
            <person name="Usmani-Brown S."/>
            <person name="Bringaud F."/>
            <person name="Wincker P."/>
            <person name="Vivares C.P."/>
            <person name="Schwarz R.T."/>
            <person name="Schetters T.P."/>
            <person name="Krause P.J."/>
            <person name="Gorenflot A."/>
            <person name="Berry V."/>
            <person name="Barbe V."/>
            <person name="Ben Mamoun C."/>
        </authorList>
    </citation>
    <scope>NUCLEOTIDE SEQUENCE [LARGE SCALE GENOMIC DNA]</scope>
    <source>
        <strain evidence="11 12">RI</strain>
    </source>
</reference>
<dbReference type="Pfam" id="PF02889">
    <property type="entry name" value="Sec63"/>
    <property type="match status" value="1"/>
</dbReference>
<dbReference type="InterPro" id="IPR018253">
    <property type="entry name" value="DnaJ_domain_CS"/>
</dbReference>
<evidence type="ECO:0000256" key="6">
    <source>
        <dbReference type="ARBA" id="ARBA00022989"/>
    </source>
</evidence>
<dbReference type="SUPFAM" id="SSF81296">
    <property type="entry name" value="E set domains"/>
    <property type="match status" value="1"/>
</dbReference>
<gene>
    <name evidence="11" type="ORF">BMR1_01G03135</name>
</gene>
<dbReference type="GO" id="GO:0006620">
    <property type="term" value="P:post-translational protein targeting to endoplasmic reticulum membrane"/>
    <property type="evidence" value="ECO:0007669"/>
    <property type="project" value="TreeGrafter"/>
</dbReference>
<dbReference type="Gene3D" id="1.10.287.110">
    <property type="entry name" value="DnaJ domain"/>
    <property type="match status" value="1"/>
</dbReference>
<keyword evidence="7 9" id="KW-0472">Membrane</keyword>
<dbReference type="GO" id="GO:0003723">
    <property type="term" value="F:RNA binding"/>
    <property type="evidence" value="ECO:0007669"/>
    <property type="project" value="TreeGrafter"/>
</dbReference>
<evidence type="ECO:0000256" key="9">
    <source>
        <dbReference type="SAM" id="Phobius"/>
    </source>
</evidence>
<dbReference type="SMART" id="SM00973">
    <property type="entry name" value="Sec63"/>
    <property type="match status" value="1"/>
</dbReference>
<dbReference type="PANTHER" id="PTHR24075">
    <property type="entry name" value="SEC63 DOMAIN-CONTAINING"/>
    <property type="match status" value="1"/>
</dbReference>
<evidence type="ECO:0000256" key="4">
    <source>
        <dbReference type="ARBA" id="ARBA00022824"/>
    </source>
</evidence>